<dbReference type="RefSeq" id="WP_198500490.1">
    <property type="nucleotide sequence ID" value="NZ_CP065989.1"/>
</dbReference>
<evidence type="ECO:0000313" key="2">
    <source>
        <dbReference type="Proteomes" id="UP000595374"/>
    </source>
</evidence>
<dbReference type="InterPro" id="IPR032710">
    <property type="entry name" value="NTF2-like_dom_sf"/>
</dbReference>
<reference evidence="1 2" key="1">
    <citation type="submission" date="2020-12" db="EMBL/GenBank/DDBJ databases">
        <title>FDA dAtabase for Regulatory Grade micrObial Sequences (FDA-ARGOS): Supporting development and validation of Infectious Disease Dx tests.</title>
        <authorList>
            <person name="Sproer C."/>
            <person name="Gronow S."/>
            <person name="Severitt S."/>
            <person name="Schroder I."/>
            <person name="Tallon L."/>
            <person name="Sadzewicz L."/>
            <person name="Zhao X."/>
            <person name="Boylan J."/>
            <person name="Ott S."/>
            <person name="Bowen H."/>
            <person name="Vavikolanu K."/>
            <person name="Mehta A."/>
            <person name="Aluvathingal J."/>
            <person name="Nadendla S."/>
            <person name="Lowell S."/>
            <person name="Myers T."/>
            <person name="Yan Y."/>
            <person name="Sichtig H."/>
        </authorList>
    </citation>
    <scope>NUCLEOTIDE SEQUENCE [LARGE SCALE GENOMIC DNA]</scope>
    <source>
        <strain evidence="1 2">FDAARGOS_990</strain>
    </source>
</reference>
<dbReference type="AlphaFoldDB" id="A0A7T4A1D5"/>
<organism evidence="1 2">
    <name type="scientific">Brevibacterium casei</name>
    <dbReference type="NCBI Taxonomy" id="33889"/>
    <lineage>
        <taxon>Bacteria</taxon>
        <taxon>Bacillati</taxon>
        <taxon>Actinomycetota</taxon>
        <taxon>Actinomycetes</taxon>
        <taxon>Micrococcales</taxon>
        <taxon>Brevibacteriaceae</taxon>
        <taxon>Brevibacterium</taxon>
    </lineage>
</organism>
<dbReference type="EMBL" id="CP065989">
    <property type="protein sequence ID" value="QQB15505.1"/>
    <property type="molecule type" value="Genomic_DNA"/>
</dbReference>
<name>A0A7T4A1D5_9MICO</name>
<accession>A0A7T4A1D5</accession>
<dbReference type="SUPFAM" id="SSF54427">
    <property type="entry name" value="NTF2-like"/>
    <property type="match status" value="1"/>
</dbReference>
<evidence type="ECO:0000313" key="1">
    <source>
        <dbReference type="EMBL" id="QQB15505.1"/>
    </source>
</evidence>
<sequence>MTSQHTPAIEAAISEWHAAVNSGDRARCVRAVGDPIVVLGPKGAGPITPAEFADWVDRSGIRMTPRSWHPISERLMVVEQEATWPQNPTPTRVATVFRISDAARGTVVTAALRQPSLRSALDLAFICREMAATDHTADPLA</sequence>
<proteinExistence type="predicted"/>
<gene>
    <name evidence="1" type="ORF">I6H47_06085</name>
</gene>
<evidence type="ECO:0008006" key="3">
    <source>
        <dbReference type="Google" id="ProtNLM"/>
    </source>
</evidence>
<protein>
    <recommendedName>
        <fullName evidence="3">SnoaL-like domain-containing protein</fullName>
    </recommendedName>
</protein>
<dbReference type="Proteomes" id="UP000595374">
    <property type="component" value="Chromosome"/>
</dbReference>